<dbReference type="Pfam" id="PF01130">
    <property type="entry name" value="CD36"/>
    <property type="match status" value="1"/>
</dbReference>
<evidence type="ECO:0000256" key="3">
    <source>
        <dbReference type="ARBA" id="ARBA00022475"/>
    </source>
</evidence>
<comment type="caution">
    <text evidence="9">The sequence shown here is derived from an EMBL/GenBank/DDBJ whole genome shotgun (WGS) entry which is preliminary data.</text>
</comment>
<keyword evidence="4 8" id="KW-0812">Transmembrane</keyword>
<dbReference type="OMA" id="NFDVYIF"/>
<evidence type="ECO:0000256" key="7">
    <source>
        <dbReference type="ARBA" id="ARBA00023180"/>
    </source>
</evidence>
<feature type="transmembrane region" description="Helical" evidence="8">
    <location>
        <begin position="12"/>
        <end position="30"/>
    </location>
</feature>
<comment type="subcellular location">
    <subcellularLocation>
        <location evidence="1">Cell membrane</location>
    </subcellularLocation>
</comment>
<comment type="similarity">
    <text evidence="2">Belongs to the CD36 family.</text>
</comment>
<evidence type="ECO:0000256" key="6">
    <source>
        <dbReference type="ARBA" id="ARBA00023136"/>
    </source>
</evidence>
<accession>A0A0L0CIC6</accession>
<dbReference type="EMBL" id="JRES01000438">
    <property type="protein sequence ID" value="KNC31244.1"/>
    <property type="molecule type" value="Genomic_DNA"/>
</dbReference>
<evidence type="ECO:0000256" key="5">
    <source>
        <dbReference type="ARBA" id="ARBA00022989"/>
    </source>
</evidence>
<dbReference type="AlphaFoldDB" id="A0A0L0CIC6"/>
<keyword evidence="5 8" id="KW-1133">Transmembrane helix</keyword>
<dbReference type="InterPro" id="IPR002159">
    <property type="entry name" value="CD36_fam"/>
</dbReference>
<proteinExistence type="inferred from homology"/>
<keyword evidence="3" id="KW-1003">Cell membrane</keyword>
<protein>
    <submittedName>
        <fullName evidence="9">Protein croquemort</fullName>
    </submittedName>
</protein>
<keyword evidence="10" id="KW-1185">Reference proteome</keyword>
<evidence type="ECO:0000256" key="8">
    <source>
        <dbReference type="SAM" id="Phobius"/>
    </source>
</evidence>
<feature type="transmembrane region" description="Helical" evidence="8">
    <location>
        <begin position="441"/>
        <end position="468"/>
    </location>
</feature>
<evidence type="ECO:0000313" key="9">
    <source>
        <dbReference type="EMBL" id="KNC31244.1"/>
    </source>
</evidence>
<keyword evidence="6 8" id="KW-0472">Membrane</keyword>
<dbReference type="Proteomes" id="UP000037069">
    <property type="component" value="Unassembled WGS sequence"/>
</dbReference>
<reference evidence="9 10" key="1">
    <citation type="journal article" date="2015" name="Nat. Commun.">
        <title>Lucilia cuprina genome unlocks parasitic fly biology to underpin future interventions.</title>
        <authorList>
            <person name="Anstead C.A."/>
            <person name="Korhonen P.K."/>
            <person name="Young N.D."/>
            <person name="Hall R.S."/>
            <person name="Jex A.R."/>
            <person name="Murali S.C."/>
            <person name="Hughes D.S."/>
            <person name="Lee S.F."/>
            <person name="Perry T."/>
            <person name="Stroehlein A.J."/>
            <person name="Ansell B.R."/>
            <person name="Breugelmans B."/>
            <person name="Hofmann A."/>
            <person name="Qu J."/>
            <person name="Dugan S."/>
            <person name="Lee S.L."/>
            <person name="Chao H."/>
            <person name="Dinh H."/>
            <person name="Han Y."/>
            <person name="Doddapaneni H.V."/>
            <person name="Worley K.C."/>
            <person name="Muzny D.M."/>
            <person name="Ioannidis P."/>
            <person name="Waterhouse R.M."/>
            <person name="Zdobnov E.M."/>
            <person name="James P.J."/>
            <person name="Bagnall N.H."/>
            <person name="Kotze A.C."/>
            <person name="Gibbs R.A."/>
            <person name="Richards S."/>
            <person name="Batterham P."/>
            <person name="Gasser R.B."/>
        </authorList>
    </citation>
    <scope>NUCLEOTIDE SEQUENCE [LARGE SCALE GENOMIC DNA]</scope>
    <source>
        <strain evidence="9 10">LS</strain>
        <tissue evidence="9">Full body</tissue>
    </source>
</reference>
<dbReference type="PANTHER" id="PTHR11923:SF93">
    <property type="entry name" value="GH07959P-RELATED"/>
    <property type="match status" value="1"/>
</dbReference>
<dbReference type="GO" id="GO:0005737">
    <property type="term" value="C:cytoplasm"/>
    <property type="evidence" value="ECO:0007669"/>
    <property type="project" value="TreeGrafter"/>
</dbReference>
<gene>
    <name evidence="9" type="ORF">FF38_14422</name>
</gene>
<dbReference type="OrthoDB" id="514335at2759"/>
<dbReference type="PRINTS" id="PR01609">
    <property type="entry name" value="CD36FAMILY"/>
</dbReference>
<evidence type="ECO:0000256" key="2">
    <source>
        <dbReference type="ARBA" id="ARBA00010532"/>
    </source>
</evidence>
<keyword evidence="7" id="KW-0325">Glycoprotein</keyword>
<sequence length="548" mass="62314">MTSPQCSCLRRFLVLGIGILSILAGVYLYLNWIEIFTQIRGKEMALSEKSPAYEGWKISPLPLNFDVYLFNWTNPEDFYIGSKKKPRFEQLGPYRFREAPDKVDIQWHTNFSVSFRKKAIFYFDQESSNGTLDDKITTVDTVAHSAALRLKSKSNFEKFFLNRGLSAYSKKFYITKTANEWLFTGYQDPFVTIGGYFSKLTSAIEVPFDRIGWLYTRNNSAYYEGHFNIFTGSDDISKMGQIHEWNYKTHNGVFDGECGRVKGSMGEFFPPNLTPQDSIYLYVPNVCRAVPLDYTETVTIHGVTAYKYSGTERLVDNGTVFPENKCFCINGKCEASGIFNISPCKFNSSIYMSYPHFFKADPVYLERIEGLKPEKEKHEFFMTLEPNAGVPMDVGGGFQANYLLESIEGINGFNNLPRTFIPIMWAEERVRVTSEIAAEIALVPLIVLLGQLLTGILLAIGVIMICWYPTKFITHCWQDPKGKSKLFCPLSATTSTTISRSQPRRTREHLNLIERRGVDLLRDNGSLGECLLNNNLSHQTCSSDVITS</sequence>
<name>A0A0L0CIC6_LUCCU</name>
<dbReference type="GO" id="GO:0005044">
    <property type="term" value="F:scavenger receptor activity"/>
    <property type="evidence" value="ECO:0007669"/>
    <property type="project" value="TreeGrafter"/>
</dbReference>
<evidence type="ECO:0000313" key="10">
    <source>
        <dbReference type="Proteomes" id="UP000037069"/>
    </source>
</evidence>
<organism evidence="9 10">
    <name type="scientific">Lucilia cuprina</name>
    <name type="common">Green bottle fly</name>
    <name type="synonym">Australian sheep blowfly</name>
    <dbReference type="NCBI Taxonomy" id="7375"/>
    <lineage>
        <taxon>Eukaryota</taxon>
        <taxon>Metazoa</taxon>
        <taxon>Ecdysozoa</taxon>
        <taxon>Arthropoda</taxon>
        <taxon>Hexapoda</taxon>
        <taxon>Insecta</taxon>
        <taxon>Pterygota</taxon>
        <taxon>Neoptera</taxon>
        <taxon>Endopterygota</taxon>
        <taxon>Diptera</taxon>
        <taxon>Brachycera</taxon>
        <taxon>Muscomorpha</taxon>
        <taxon>Oestroidea</taxon>
        <taxon>Calliphoridae</taxon>
        <taxon>Luciliinae</taxon>
        <taxon>Lucilia</taxon>
    </lineage>
</organism>
<evidence type="ECO:0000256" key="4">
    <source>
        <dbReference type="ARBA" id="ARBA00022692"/>
    </source>
</evidence>
<dbReference type="PANTHER" id="PTHR11923">
    <property type="entry name" value="SCAVENGER RECEPTOR CLASS B TYPE-1 SR-B1"/>
    <property type="match status" value="1"/>
</dbReference>
<evidence type="ECO:0000256" key="1">
    <source>
        <dbReference type="ARBA" id="ARBA00004236"/>
    </source>
</evidence>
<dbReference type="GO" id="GO:0005886">
    <property type="term" value="C:plasma membrane"/>
    <property type="evidence" value="ECO:0007669"/>
    <property type="project" value="UniProtKB-SubCell"/>
</dbReference>